<protein>
    <submittedName>
        <fullName evidence="2">Uncharacterized protein</fullName>
    </submittedName>
</protein>
<evidence type="ECO:0000313" key="3">
    <source>
        <dbReference type="Proteomes" id="UP000003490"/>
    </source>
</evidence>
<dbReference type="Proteomes" id="UP000003490">
    <property type="component" value="Unassembled WGS sequence"/>
</dbReference>
<evidence type="ECO:0000256" key="1">
    <source>
        <dbReference type="SAM" id="Phobius"/>
    </source>
</evidence>
<feature type="transmembrane region" description="Helical" evidence="1">
    <location>
        <begin position="12"/>
        <end position="34"/>
    </location>
</feature>
<evidence type="ECO:0000313" key="2">
    <source>
        <dbReference type="EMBL" id="EDO61794.1"/>
    </source>
</evidence>
<reference evidence="2 3" key="2">
    <citation type="submission" date="2007-08" db="EMBL/GenBank/DDBJ databases">
        <authorList>
            <person name="Fulton L."/>
            <person name="Clifton S."/>
            <person name="Fulton B."/>
            <person name="Xu J."/>
            <person name="Minx P."/>
            <person name="Pepin K.H."/>
            <person name="Johnson M."/>
            <person name="Thiruvilangam P."/>
            <person name="Bhonagiri V."/>
            <person name="Nash W.E."/>
            <person name="Wang C."/>
            <person name="Mardis E.R."/>
            <person name="Wilson R.K."/>
        </authorList>
    </citation>
    <scope>NUCLEOTIDE SEQUENCE [LARGE SCALE GENOMIC DNA]</scope>
    <source>
        <strain evidence="2 3">DSM 753</strain>
    </source>
</reference>
<accession>A7VRW4</accession>
<keyword evidence="1" id="KW-0472">Membrane</keyword>
<comment type="caution">
    <text evidence="2">The sequence shown here is derived from an EMBL/GenBank/DDBJ whole genome shotgun (WGS) entry which is preliminary data.</text>
</comment>
<proteinExistence type="predicted"/>
<sequence length="37" mass="4511">MNQLYFVLYLNAFYKGMNIFLLSFVFFYLLFCAITKI</sequence>
<keyword evidence="1" id="KW-1133">Transmembrane helix</keyword>
<dbReference type="HOGENOM" id="CLU_3342275_0_0_9"/>
<dbReference type="AlphaFoldDB" id="A7VRW4"/>
<reference evidence="2 3" key="1">
    <citation type="submission" date="2007-08" db="EMBL/GenBank/DDBJ databases">
        <title>Draft genome sequence of Clostridium leptum (DSM 753).</title>
        <authorList>
            <person name="Sudarsanam P."/>
            <person name="Ley R."/>
            <person name="Guruge J."/>
            <person name="Turnbaugh P.J."/>
            <person name="Mahowald M."/>
            <person name="Liep D."/>
            <person name="Gordon J."/>
        </authorList>
    </citation>
    <scope>NUCLEOTIDE SEQUENCE [LARGE SCALE GENOMIC DNA]</scope>
    <source>
        <strain evidence="2 3">DSM 753</strain>
    </source>
</reference>
<keyword evidence="1" id="KW-0812">Transmembrane</keyword>
<name>A7VRW4_9FIRM</name>
<organism evidence="2 3">
    <name type="scientific">[Clostridium] leptum DSM 753</name>
    <dbReference type="NCBI Taxonomy" id="428125"/>
    <lineage>
        <taxon>Bacteria</taxon>
        <taxon>Bacillati</taxon>
        <taxon>Bacillota</taxon>
        <taxon>Clostridia</taxon>
        <taxon>Eubacteriales</taxon>
        <taxon>Oscillospiraceae</taxon>
        <taxon>Oscillospiraceae incertae sedis</taxon>
    </lineage>
</organism>
<dbReference type="EMBL" id="ABCB02000017">
    <property type="protein sequence ID" value="EDO61794.1"/>
    <property type="molecule type" value="Genomic_DNA"/>
</dbReference>
<gene>
    <name evidence="2" type="ORF">CLOLEP_01301</name>
</gene>